<dbReference type="InterPro" id="IPR035899">
    <property type="entry name" value="DBL_dom_sf"/>
</dbReference>
<dbReference type="Gene3D" id="2.30.29.30">
    <property type="entry name" value="Pleckstrin-homology domain (PH domain)/Phosphotyrosine-binding domain (PTB)"/>
    <property type="match status" value="1"/>
</dbReference>
<dbReference type="PROSITE" id="PS50010">
    <property type="entry name" value="DH_2"/>
    <property type="match status" value="1"/>
</dbReference>
<dbReference type="Gene3D" id="1.20.900.10">
    <property type="entry name" value="Dbl homology (DH) domain"/>
    <property type="match status" value="1"/>
</dbReference>
<evidence type="ECO:0000313" key="4">
    <source>
        <dbReference type="EMBL" id="KAF2879648.1"/>
    </source>
</evidence>
<dbReference type="InterPro" id="IPR000219">
    <property type="entry name" value="DH_dom"/>
</dbReference>
<organism evidence="4 5">
    <name type="scientific">Ignelater luminosus</name>
    <name type="common">Cucubano</name>
    <name type="synonym">Pyrophorus luminosus</name>
    <dbReference type="NCBI Taxonomy" id="2038154"/>
    <lineage>
        <taxon>Eukaryota</taxon>
        <taxon>Metazoa</taxon>
        <taxon>Ecdysozoa</taxon>
        <taxon>Arthropoda</taxon>
        <taxon>Hexapoda</taxon>
        <taxon>Insecta</taxon>
        <taxon>Pterygota</taxon>
        <taxon>Neoptera</taxon>
        <taxon>Endopterygota</taxon>
        <taxon>Coleoptera</taxon>
        <taxon>Polyphaga</taxon>
        <taxon>Elateriformia</taxon>
        <taxon>Elateroidea</taxon>
        <taxon>Elateridae</taxon>
        <taxon>Agrypninae</taxon>
        <taxon>Pyrophorini</taxon>
        <taxon>Ignelater</taxon>
    </lineage>
</organism>
<dbReference type="InterPro" id="IPR011993">
    <property type="entry name" value="PH-like_dom_sf"/>
</dbReference>
<evidence type="ECO:0000256" key="1">
    <source>
        <dbReference type="ARBA" id="ARBA00022658"/>
    </source>
</evidence>
<proteinExistence type="predicted"/>
<dbReference type="GO" id="GO:0005085">
    <property type="term" value="F:guanyl-nucleotide exchange factor activity"/>
    <property type="evidence" value="ECO:0007669"/>
    <property type="project" value="UniProtKB-KW"/>
</dbReference>
<dbReference type="OrthoDB" id="6802157at2759"/>
<sequence length="462" mass="53979">MAQLRPVPAPRKKSTETVGASPSLPPLPTQRKLRDNTADKPVPPPRTNVNKRVVFNEDTEELEESKYEQIVEASNNLYSTLDYDLTPPLPPRPKVTSERFSAELYEILKTNFHAFKNNDANLKGILKNRHSDSVVNHSNQTMKNTNNEVIKRKLVASVLPTVQESKMRNSGNLDFELNRFLKKLLDSEMQYIKKLDKALEISREFQLAGSPESTVLKFFGKLKEIHTFHKNIFYKDLEENIDKPKKMISCFAKHASRFSVYIERHWLVPQETDLTDFELFLLNERNLKEYIHMSKERVMEYIKTLAHLKYYFQFNSFDDCNDYLSLTNDAIGVVENICYQLEVTKKLQSIENIRNKFKECGQVYLNNTFRISIDGSKRSKYHVYFCENLIVFVSMQENGSCQYFDDISVSACYYCIVKNKPLVFELGIKNKKRYILKADTQVVRDRWCEKLSQVFRSQVSKV</sequence>
<dbReference type="PANTHER" id="PTHR22826">
    <property type="entry name" value="RHO GUANINE EXCHANGE FACTOR-RELATED"/>
    <property type="match status" value="1"/>
</dbReference>
<dbReference type="EMBL" id="VTPC01091103">
    <property type="protein sequence ID" value="KAF2879648.1"/>
    <property type="molecule type" value="Genomic_DNA"/>
</dbReference>
<dbReference type="AlphaFoldDB" id="A0A8K0C7U4"/>
<accession>A0A8K0C7U4</accession>
<protein>
    <recommendedName>
        <fullName evidence="3">DH domain-containing protein</fullName>
    </recommendedName>
</protein>
<keyword evidence="1" id="KW-0344">Guanine-nucleotide releasing factor</keyword>
<keyword evidence="5" id="KW-1185">Reference proteome</keyword>
<dbReference type="SUPFAM" id="SSF50729">
    <property type="entry name" value="PH domain-like"/>
    <property type="match status" value="1"/>
</dbReference>
<dbReference type="InterPro" id="IPR051336">
    <property type="entry name" value="RhoGEF_Guanine_NuclExch_SF"/>
</dbReference>
<feature type="region of interest" description="Disordered" evidence="2">
    <location>
        <begin position="1"/>
        <end position="49"/>
    </location>
</feature>
<reference evidence="4" key="1">
    <citation type="submission" date="2019-08" db="EMBL/GenBank/DDBJ databases">
        <title>The genome of the North American firefly Photinus pyralis.</title>
        <authorList>
            <consortium name="Photinus pyralis genome working group"/>
            <person name="Fallon T.R."/>
            <person name="Sander Lower S.E."/>
            <person name="Weng J.-K."/>
        </authorList>
    </citation>
    <scope>NUCLEOTIDE SEQUENCE</scope>
    <source>
        <strain evidence="4">TRF0915ILg1</strain>
        <tissue evidence="4">Whole body</tissue>
    </source>
</reference>
<dbReference type="Proteomes" id="UP000801492">
    <property type="component" value="Unassembled WGS sequence"/>
</dbReference>
<comment type="caution">
    <text evidence="4">The sequence shown here is derived from an EMBL/GenBank/DDBJ whole genome shotgun (WGS) entry which is preliminary data.</text>
</comment>
<evidence type="ECO:0000256" key="2">
    <source>
        <dbReference type="SAM" id="MobiDB-lite"/>
    </source>
</evidence>
<dbReference type="SUPFAM" id="SSF48065">
    <property type="entry name" value="DBL homology domain (DH-domain)"/>
    <property type="match status" value="1"/>
</dbReference>
<gene>
    <name evidence="4" type="ORF">ILUMI_26510</name>
</gene>
<feature type="domain" description="DH" evidence="3">
    <location>
        <begin position="176"/>
        <end position="261"/>
    </location>
</feature>
<name>A0A8K0C7U4_IGNLU</name>
<evidence type="ECO:0000313" key="5">
    <source>
        <dbReference type="Proteomes" id="UP000801492"/>
    </source>
</evidence>
<dbReference type="GO" id="GO:0005737">
    <property type="term" value="C:cytoplasm"/>
    <property type="evidence" value="ECO:0007669"/>
    <property type="project" value="TreeGrafter"/>
</dbReference>
<evidence type="ECO:0000259" key="3">
    <source>
        <dbReference type="PROSITE" id="PS50010"/>
    </source>
</evidence>